<feature type="compositionally biased region" description="Polar residues" evidence="1">
    <location>
        <begin position="107"/>
        <end position="117"/>
    </location>
</feature>
<comment type="caution">
    <text evidence="2">The sequence shown here is derived from an EMBL/GenBank/DDBJ whole genome shotgun (WGS) entry which is preliminary data.</text>
</comment>
<evidence type="ECO:0000313" key="2">
    <source>
        <dbReference type="EMBL" id="CAI9582069.1"/>
    </source>
</evidence>
<dbReference type="EMBL" id="CATNWA010015328">
    <property type="protein sequence ID" value="CAI9582069.1"/>
    <property type="molecule type" value="Genomic_DNA"/>
</dbReference>
<sequence length="139" mass="13532">MVLESADSVNNGNPSPLEALLAGAEGFPPMLDIPPDADDETMVELAIALSLQQDQQGSSSSALGLQSLGLSGQAPSSSSLDAGTLSDTTASALLMLLAPASDDEGSTAATDGSTLRTSPADHGGSVGSESGGSAVDSVA</sequence>
<feature type="non-terminal residue" evidence="2">
    <location>
        <position position="139"/>
    </location>
</feature>
<organism evidence="2 3">
    <name type="scientific">Staurois parvus</name>
    <dbReference type="NCBI Taxonomy" id="386267"/>
    <lineage>
        <taxon>Eukaryota</taxon>
        <taxon>Metazoa</taxon>
        <taxon>Chordata</taxon>
        <taxon>Craniata</taxon>
        <taxon>Vertebrata</taxon>
        <taxon>Euteleostomi</taxon>
        <taxon>Amphibia</taxon>
        <taxon>Batrachia</taxon>
        <taxon>Anura</taxon>
        <taxon>Neobatrachia</taxon>
        <taxon>Ranoidea</taxon>
        <taxon>Ranidae</taxon>
        <taxon>Staurois</taxon>
    </lineage>
</organism>
<protein>
    <submittedName>
        <fullName evidence="2">Uncharacterized protein</fullName>
    </submittedName>
</protein>
<name>A0ABN9EBD0_9NEOB</name>
<dbReference type="Proteomes" id="UP001162483">
    <property type="component" value="Unassembled WGS sequence"/>
</dbReference>
<proteinExistence type="predicted"/>
<evidence type="ECO:0000313" key="3">
    <source>
        <dbReference type="Proteomes" id="UP001162483"/>
    </source>
</evidence>
<keyword evidence="3" id="KW-1185">Reference proteome</keyword>
<reference evidence="2" key="1">
    <citation type="submission" date="2023-05" db="EMBL/GenBank/DDBJ databases">
        <authorList>
            <person name="Stuckert A."/>
        </authorList>
    </citation>
    <scope>NUCLEOTIDE SEQUENCE</scope>
</reference>
<gene>
    <name evidence="2" type="ORF">SPARVUS_LOCUS9590171</name>
</gene>
<feature type="region of interest" description="Disordered" evidence="1">
    <location>
        <begin position="101"/>
        <end position="139"/>
    </location>
</feature>
<evidence type="ECO:0000256" key="1">
    <source>
        <dbReference type="SAM" id="MobiDB-lite"/>
    </source>
</evidence>
<accession>A0ABN9EBD0</accession>
<feature type="region of interest" description="Disordered" evidence="1">
    <location>
        <begin position="56"/>
        <end position="84"/>
    </location>
</feature>